<feature type="signal peptide" evidence="1">
    <location>
        <begin position="1"/>
        <end position="21"/>
    </location>
</feature>
<feature type="chain" id="PRO_5046666361" evidence="1">
    <location>
        <begin position="22"/>
        <end position="386"/>
    </location>
</feature>
<evidence type="ECO:0000313" key="2">
    <source>
        <dbReference type="EMBL" id="MDP5276793.1"/>
    </source>
</evidence>
<protein>
    <submittedName>
        <fullName evidence="2">Uncharacterized protein</fullName>
    </submittedName>
</protein>
<dbReference type="EMBL" id="JAVAMP010000019">
    <property type="protein sequence ID" value="MDP5276793.1"/>
    <property type="molecule type" value="Genomic_DNA"/>
</dbReference>
<proteinExistence type="predicted"/>
<gene>
    <name evidence="2" type="ORF">Q5Y73_22120</name>
</gene>
<dbReference type="PROSITE" id="PS51257">
    <property type="entry name" value="PROKAR_LIPOPROTEIN"/>
    <property type="match status" value="1"/>
</dbReference>
<organism evidence="2 3">
    <name type="scientific">Chengkuizengella axinellae</name>
    <dbReference type="NCBI Taxonomy" id="3064388"/>
    <lineage>
        <taxon>Bacteria</taxon>
        <taxon>Bacillati</taxon>
        <taxon>Bacillota</taxon>
        <taxon>Bacilli</taxon>
        <taxon>Bacillales</taxon>
        <taxon>Paenibacillaceae</taxon>
        <taxon>Chengkuizengella</taxon>
    </lineage>
</organism>
<dbReference type="Proteomes" id="UP001231941">
    <property type="component" value="Unassembled WGS sequence"/>
</dbReference>
<name>A0ABT9J5N3_9BACL</name>
<keyword evidence="3" id="KW-1185">Reference proteome</keyword>
<evidence type="ECO:0000313" key="3">
    <source>
        <dbReference type="Proteomes" id="UP001231941"/>
    </source>
</evidence>
<sequence length="386" mass="43502">MKRKIFSTIAAVLLVFTVVLSACGEKAESPKELLKEANEKALEMESYSFDGNMNLSMNIPAEAMSEAPEMAMFAGMFQNINLDVSGVYQQDPMKMEMVMDLEIPGDMSFNFSLPMVMEQDKMLIKVPNIPFVPLPQEITGKFIEIDYNELAEQSGEEIMPFVYGDLQKQNELVMEMSNIFFSHYGDEYFTLVADDQLPEGTDIEKAVEMKLTNENVQKAALTFMDNVLPELLELLADPKYAEVLQIDPADVEVTKEELADARSELVAFFEDEQNTVKVNDLTFVNGINSDDYISYQGMTMDIDAITEGQSVNVVLDMFMEMSQINQNPDFTVEVSPDDVITLQELEEIMNSTFGAFEATPEPMEIEGLEELTEEEIEALLEETMSN</sequence>
<comment type="caution">
    <text evidence="2">The sequence shown here is derived from an EMBL/GenBank/DDBJ whole genome shotgun (WGS) entry which is preliminary data.</text>
</comment>
<dbReference type="RefSeq" id="WP_305994102.1">
    <property type="nucleotide sequence ID" value="NZ_JAVAMP010000019.1"/>
</dbReference>
<dbReference type="Gene3D" id="2.50.20.20">
    <property type="match status" value="1"/>
</dbReference>
<evidence type="ECO:0000256" key="1">
    <source>
        <dbReference type="SAM" id="SignalP"/>
    </source>
</evidence>
<keyword evidence="1" id="KW-0732">Signal</keyword>
<accession>A0ABT9J5N3</accession>
<reference evidence="2 3" key="1">
    <citation type="submission" date="2023-08" db="EMBL/GenBank/DDBJ databases">
        <authorList>
            <person name="Park J.-S."/>
        </authorList>
    </citation>
    <scope>NUCLEOTIDE SEQUENCE [LARGE SCALE GENOMIC DNA]</scope>
    <source>
        <strain evidence="2 3">2205SS18-9</strain>
    </source>
</reference>